<accession>A0A074ZF65</accession>
<evidence type="ECO:0000313" key="2">
    <source>
        <dbReference type="Proteomes" id="UP000054324"/>
    </source>
</evidence>
<protein>
    <submittedName>
        <fullName evidence="1">Uncharacterized protein</fullName>
    </submittedName>
</protein>
<dbReference type="GeneID" id="20329160"/>
<name>A0A074ZF65_OPIVI</name>
<sequence length="173" mass="19817">ETTHKVAENSSTTHDWFRLLGAHQATFEKYTNLQINLVLMGNSTESLVYDVLQLNVLHTSHLMIQLARYSRYRSRRSLRVPVNLMIYLMEPRRLRLPDEPQEGRNRSWAVEEFSATYNHLSPAPYGSRSRQALATLIPVGSAHSLSIRSLTAHFYSHLAGELHAFTTDRLIKG</sequence>
<dbReference type="Proteomes" id="UP000054324">
    <property type="component" value="Unassembled WGS sequence"/>
</dbReference>
<gene>
    <name evidence="1" type="ORF">T265_14994</name>
</gene>
<feature type="non-terminal residue" evidence="1">
    <location>
        <position position="1"/>
    </location>
</feature>
<dbReference type="RefSeq" id="XP_009174385.1">
    <property type="nucleotide sequence ID" value="XM_009176121.1"/>
</dbReference>
<proteinExistence type="predicted"/>
<reference evidence="1 2" key="1">
    <citation type="submission" date="2013-11" db="EMBL/GenBank/DDBJ databases">
        <title>Opisthorchis viverrini - life in the bile duct.</title>
        <authorList>
            <person name="Young N.D."/>
            <person name="Nagarajan N."/>
            <person name="Lin S.J."/>
            <person name="Korhonen P.K."/>
            <person name="Jex A.R."/>
            <person name="Hall R.S."/>
            <person name="Safavi-Hemami H."/>
            <person name="Kaewkong W."/>
            <person name="Bertrand D."/>
            <person name="Gao S."/>
            <person name="Seet Q."/>
            <person name="Wongkham S."/>
            <person name="Teh B.T."/>
            <person name="Wongkham C."/>
            <person name="Intapan P.M."/>
            <person name="Maleewong W."/>
            <person name="Yang X."/>
            <person name="Hu M."/>
            <person name="Wang Z."/>
            <person name="Hofmann A."/>
            <person name="Sternberg P.W."/>
            <person name="Tan P."/>
            <person name="Wang J."/>
            <person name="Gasser R.B."/>
        </authorList>
    </citation>
    <scope>NUCLEOTIDE SEQUENCE [LARGE SCALE GENOMIC DNA]</scope>
</reference>
<dbReference type="CTD" id="20329160"/>
<dbReference type="KEGG" id="ovi:T265_14994"/>
<organism evidence="1 2">
    <name type="scientific">Opisthorchis viverrini</name>
    <name type="common">Southeast Asian liver fluke</name>
    <dbReference type="NCBI Taxonomy" id="6198"/>
    <lineage>
        <taxon>Eukaryota</taxon>
        <taxon>Metazoa</taxon>
        <taxon>Spiralia</taxon>
        <taxon>Lophotrochozoa</taxon>
        <taxon>Platyhelminthes</taxon>
        <taxon>Trematoda</taxon>
        <taxon>Digenea</taxon>
        <taxon>Opisthorchiida</taxon>
        <taxon>Opisthorchiata</taxon>
        <taxon>Opisthorchiidae</taxon>
        <taxon>Opisthorchis</taxon>
    </lineage>
</organism>
<evidence type="ECO:0000313" key="1">
    <source>
        <dbReference type="EMBL" id="KER21875.1"/>
    </source>
</evidence>
<keyword evidence="2" id="KW-1185">Reference proteome</keyword>
<dbReference type="AlphaFoldDB" id="A0A074ZF65"/>
<dbReference type="EMBL" id="KL596935">
    <property type="protein sequence ID" value="KER21875.1"/>
    <property type="molecule type" value="Genomic_DNA"/>
</dbReference>